<dbReference type="OrthoDB" id="3358017at2759"/>
<dbReference type="EMBL" id="KN824336">
    <property type="protein sequence ID" value="KIM23479.1"/>
    <property type="molecule type" value="Genomic_DNA"/>
</dbReference>
<evidence type="ECO:0000256" key="5">
    <source>
        <dbReference type="SAM" id="MobiDB-lite"/>
    </source>
</evidence>
<feature type="transmembrane region" description="Helical" evidence="6">
    <location>
        <begin position="166"/>
        <end position="189"/>
    </location>
</feature>
<feature type="transmembrane region" description="Helical" evidence="6">
    <location>
        <begin position="126"/>
        <end position="146"/>
    </location>
</feature>
<feature type="region of interest" description="Disordered" evidence="5">
    <location>
        <begin position="200"/>
        <end position="219"/>
    </location>
</feature>
<organism evidence="7 8">
    <name type="scientific">Serendipita vermifera MAFF 305830</name>
    <dbReference type="NCBI Taxonomy" id="933852"/>
    <lineage>
        <taxon>Eukaryota</taxon>
        <taxon>Fungi</taxon>
        <taxon>Dikarya</taxon>
        <taxon>Basidiomycota</taxon>
        <taxon>Agaricomycotina</taxon>
        <taxon>Agaricomycetes</taxon>
        <taxon>Sebacinales</taxon>
        <taxon>Serendipitaceae</taxon>
        <taxon>Serendipita</taxon>
    </lineage>
</organism>
<dbReference type="Pfam" id="PF04479">
    <property type="entry name" value="RTA1"/>
    <property type="match status" value="1"/>
</dbReference>
<dbReference type="Proteomes" id="UP000054097">
    <property type="component" value="Unassembled WGS sequence"/>
</dbReference>
<evidence type="ECO:0000256" key="2">
    <source>
        <dbReference type="ARBA" id="ARBA00022692"/>
    </source>
</evidence>
<evidence type="ECO:0000256" key="3">
    <source>
        <dbReference type="ARBA" id="ARBA00022989"/>
    </source>
</evidence>
<dbReference type="GO" id="GO:0000324">
    <property type="term" value="C:fungal-type vacuole"/>
    <property type="evidence" value="ECO:0007669"/>
    <property type="project" value="TreeGrafter"/>
</dbReference>
<evidence type="ECO:0008006" key="9">
    <source>
        <dbReference type="Google" id="ProtNLM"/>
    </source>
</evidence>
<feature type="transmembrane region" description="Helical" evidence="6">
    <location>
        <begin position="53"/>
        <end position="75"/>
    </location>
</feature>
<comment type="subcellular location">
    <subcellularLocation>
        <location evidence="1">Membrane</location>
        <topology evidence="1">Multi-pass membrane protein</topology>
    </subcellularLocation>
</comment>
<dbReference type="HOGENOM" id="CLU_033465_6_0_1"/>
<reference evidence="8" key="2">
    <citation type="submission" date="2015-01" db="EMBL/GenBank/DDBJ databases">
        <title>Evolutionary Origins and Diversification of the Mycorrhizal Mutualists.</title>
        <authorList>
            <consortium name="DOE Joint Genome Institute"/>
            <consortium name="Mycorrhizal Genomics Consortium"/>
            <person name="Kohler A."/>
            <person name="Kuo A."/>
            <person name="Nagy L.G."/>
            <person name="Floudas D."/>
            <person name="Copeland A."/>
            <person name="Barry K.W."/>
            <person name="Cichocki N."/>
            <person name="Veneault-Fourrey C."/>
            <person name="LaButti K."/>
            <person name="Lindquist E.A."/>
            <person name="Lipzen A."/>
            <person name="Lundell T."/>
            <person name="Morin E."/>
            <person name="Murat C."/>
            <person name="Riley R."/>
            <person name="Ohm R."/>
            <person name="Sun H."/>
            <person name="Tunlid A."/>
            <person name="Henrissat B."/>
            <person name="Grigoriev I.V."/>
            <person name="Hibbett D.S."/>
            <person name="Martin F."/>
        </authorList>
    </citation>
    <scope>NUCLEOTIDE SEQUENCE [LARGE SCALE GENOMIC DNA]</scope>
    <source>
        <strain evidence="8">MAFF 305830</strain>
    </source>
</reference>
<proteinExistence type="predicted"/>
<dbReference type="AlphaFoldDB" id="A0A0C3ATZ4"/>
<name>A0A0C3ATZ4_SERVB</name>
<evidence type="ECO:0000256" key="6">
    <source>
        <dbReference type="SAM" id="Phobius"/>
    </source>
</evidence>
<feature type="transmembrane region" description="Helical" evidence="6">
    <location>
        <begin position="87"/>
        <end position="114"/>
    </location>
</feature>
<feature type="transmembrane region" description="Helical" evidence="6">
    <location>
        <begin position="231"/>
        <end position="249"/>
    </location>
</feature>
<dbReference type="InterPro" id="IPR007568">
    <property type="entry name" value="RTA1"/>
</dbReference>
<feature type="transmembrane region" description="Helical" evidence="6">
    <location>
        <begin position="28"/>
        <end position="46"/>
    </location>
</feature>
<evidence type="ECO:0000313" key="8">
    <source>
        <dbReference type="Proteomes" id="UP000054097"/>
    </source>
</evidence>
<gene>
    <name evidence="7" type="ORF">M408DRAFT_27825</name>
</gene>
<dbReference type="STRING" id="933852.A0A0C3ATZ4"/>
<feature type="transmembrane region" description="Helical" evidence="6">
    <location>
        <begin position="269"/>
        <end position="287"/>
    </location>
</feature>
<evidence type="ECO:0000256" key="4">
    <source>
        <dbReference type="ARBA" id="ARBA00023136"/>
    </source>
</evidence>
<sequence length="303" mass="33684">MADNSTIIEIDIDIEEVHSYYGYIPNKGAGIAFMVLFGLSALLHMGQAIKWRTWYMIPTMALGCIGEVIGWYARYWSSHSPGLLNPFLIQTVCTVISPSFMSAANFTILGLIIARLGPQYSWLSPRWYLIIFIGFDVASLVIQSVGGAKASTAVKNHQSAEPGGRIMLYGIIIQMIALTIYVVLGAEFVRRYHADKPVRAVPPPAGHSSETVDEKRNYNHGPAPVEKNVRIMLIGLIINAVFFFVRTIYRTIELSEGWEGPIITNEKLFIILDGVQIVLCTYTFNLFHPGILLREKTASGSRA</sequence>
<reference evidence="7 8" key="1">
    <citation type="submission" date="2014-04" db="EMBL/GenBank/DDBJ databases">
        <authorList>
            <consortium name="DOE Joint Genome Institute"/>
            <person name="Kuo A."/>
            <person name="Zuccaro A."/>
            <person name="Kohler A."/>
            <person name="Nagy L.G."/>
            <person name="Floudas D."/>
            <person name="Copeland A."/>
            <person name="Barry K.W."/>
            <person name="Cichocki N."/>
            <person name="Veneault-Fourrey C."/>
            <person name="LaButti K."/>
            <person name="Lindquist E.A."/>
            <person name="Lipzen A."/>
            <person name="Lundell T."/>
            <person name="Morin E."/>
            <person name="Murat C."/>
            <person name="Sun H."/>
            <person name="Tunlid A."/>
            <person name="Henrissat B."/>
            <person name="Grigoriev I.V."/>
            <person name="Hibbett D.S."/>
            <person name="Martin F."/>
            <person name="Nordberg H.P."/>
            <person name="Cantor M.N."/>
            <person name="Hua S.X."/>
        </authorList>
    </citation>
    <scope>NUCLEOTIDE SEQUENCE [LARGE SCALE GENOMIC DNA]</scope>
    <source>
        <strain evidence="7 8">MAFF 305830</strain>
    </source>
</reference>
<dbReference type="PANTHER" id="PTHR31465">
    <property type="entry name" value="PROTEIN RTA1-RELATED"/>
    <property type="match status" value="1"/>
</dbReference>
<keyword evidence="2 6" id="KW-0812">Transmembrane</keyword>
<keyword evidence="3 6" id="KW-1133">Transmembrane helix</keyword>
<dbReference type="GO" id="GO:0005886">
    <property type="term" value="C:plasma membrane"/>
    <property type="evidence" value="ECO:0007669"/>
    <property type="project" value="TreeGrafter"/>
</dbReference>
<keyword evidence="8" id="KW-1185">Reference proteome</keyword>
<accession>A0A0C3ATZ4</accession>
<keyword evidence="4 6" id="KW-0472">Membrane</keyword>
<evidence type="ECO:0000313" key="7">
    <source>
        <dbReference type="EMBL" id="KIM23479.1"/>
    </source>
</evidence>
<dbReference type="PANTHER" id="PTHR31465:SF11">
    <property type="entry name" value="DOMAIN PROTEIN, PUTATIVE (AFU_ORTHOLOGUE AFUA_3G10770)-RELATED"/>
    <property type="match status" value="1"/>
</dbReference>
<protein>
    <recommendedName>
        <fullName evidence="9">RTA1 like protein</fullName>
    </recommendedName>
</protein>
<evidence type="ECO:0000256" key="1">
    <source>
        <dbReference type="ARBA" id="ARBA00004141"/>
    </source>
</evidence>